<evidence type="ECO:0000256" key="14">
    <source>
        <dbReference type="ARBA" id="ARBA00047700"/>
    </source>
</evidence>
<dbReference type="Pfam" id="PF01326">
    <property type="entry name" value="PPDK_N"/>
    <property type="match status" value="1"/>
</dbReference>
<comment type="cofactor">
    <cofactor evidence="1 15">
        <name>Mg(2+)</name>
        <dbReference type="ChEBI" id="CHEBI:18420"/>
    </cofactor>
</comment>
<dbReference type="GO" id="GO:0008986">
    <property type="term" value="F:pyruvate, water dikinase activity"/>
    <property type="evidence" value="ECO:0007669"/>
    <property type="project" value="UniProtKB-EC"/>
</dbReference>
<comment type="pathway">
    <text evidence="3 15">Carbohydrate biosynthesis; gluconeogenesis.</text>
</comment>
<evidence type="ECO:0000256" key="7">
    <source>
        <dbReference type="ARBA" id="ARBA00022679"/>
    </source>
</evidence>
<evidence type="ECO:0000256" key="16">
    <source>
        <dbReference type="SAM" id="MobiDB-lite"/>
    </source>
</evidence>
<evidence type="ECO:0000256" key="10">
    <source>
        <dbReference type="ARBA" id="ARBA00022777"/>
    </source>
</evidence>
<evidence type="ECO:0000256" key="1">
    <source>
        <dbReference type="ARBA" id="ARBA00001946"/>
    </source>
</evidence>
<protein>
    <recommendedName>
        <fullName evidence="6 15">Phosphoenolpyruvate synthase</fullName>
        <shortName evidence="15">PEP synthase</shortName>
        <ecNumber evidence="5 15">2.7.9.2</ecNumber>
    </recommendedName>
    <alternativeName>
        <fullName evidence="13 15">Pyruvate, water dikinase</fullName>
    </alternativeName>
</protein>
<feature type="domain" description="PEP-utilising enzyme mobile" evidence="17">
    <location>
        <begin position="371"/>
        <end position="442"/>
    </location>
</feature>
<comment type="similarity">
    <text evidence="4 15">Belongs to the PEP-utilizing enzyme family.</text>
</comment>
<evidence type="ECO:0000256" key="11">
    <source>
        <dbReference type="ARBA" id="ARBA00022840"/>
    </source>
</evidence>
<dbReference type="EMBL" id="PEZH01000040">
    <property type="protein sequence ID" value="PIS15049.1"/>
    <property type="molecule type" value="Genomic_DNA"/>
</dbReference>
<dbReference type="InterPro" id="IPR002192">
    <property type="entry name" value="PPDK_AMP/ATP-bd"/>
</dbReference>
<dbReference type="FunFam" id="3.30.1490.20:FF:000010">
    <property type="entry name" value="Phosphoenolpyruvate synthase"/>
    <property type="match status" value="1"/>
</dbReference>
<keyword evidence="20" id="KW-0670">Pyruvate</keyword>
<dbReference type="Gene3D" id="3.30.470.20">
    <property type="entry name" value="ATP-grasp fold, B domain"/>
    <property type="match status" value="1"/>
</dbReference>
<dbReference type="PANTHER" id="PTHR43030">
    <property type="entry name" value="PHOSPHOENOLPYRUVATE SYNTHASE"/>
    <property type="match status" value="1"/>
</dbReference>
<evidence type="ECO:0000256" key="2">
    <source>
        <dbReference type="ARBA" id="ARBA00002988"/>
    </source>
</evidence>
<dbReference type="SUPFAM" id="SSF52009">
    <property type="entry name" value="Phosphohistidine domain"/>
    <property type="match status" value="1"/>
</dbReference>
<evidence type="ECO:0000256" key="5">
    <source>
        <dbReference type="ARBA" id="ARBA00011996"/>
    </source>
</evidence>
<evidence type="ECO:0000256" key="15">
    <source>
        <dbReference type="PIRNR" id="PIRNR000854"/>
    </source>
</evidence>
<dbReference type="InterPro" id="IPR015813">
    <property type="entry name" value="Pyrv/PenolPyrv_kinase-like_dom"/>
</dbReference>
<dbReference type="GO" id="GO:0046872">
    <property type="term" value="F:metal ion binding"/>
    <property type="evidence" value="ECO:0007669"/>
    <property type="project" value="UniProtKB-KW"/>
</dbReference>
<evidence type="ECO:0000256" key="8">
    <source>
        <dbReference type="ARBA" id="ARBA00022723"/>
    </source>
</evidence>
<comment type="caution">
    <text evidence="20">The sequence shown here is derived from an EMBL/GenBank/DDBJ whole genome shotgun (WGS) entry which is preliminary data.</text>
</comment>
<proteinExistence type="inferred from homology"/>
<dbReference type="UniPathway" id="UPA00138"/>
<dbReference type="Gene3D" id="3.30.1490.20">
    <property type="entry name" value="ATP-grasp fold, A domain"/>
    <property type="match status" value="1"/>
</dbReference>
<evidence type="ECO:0000313" key="20">
    <source>
        <dbReference type="EMBL" id="PIS15049.1"/>
    </source>
</evidence>
<dbReference type="PROSITE" id="PS00370">
    <property type="entry name" value="PEP_ENZYMES_PHOS_SITE"/>
    <property type="match status" value="1"/>
</dbReference>
<dbReference type="EC" id="2.7.9.2" evidence="5 15"/>
<dbReference type="Pfam" id="PF00391">
    <property type="entry name" value="PEP-utilizers"/>
    <property type="match status" value="1"/>
</dbReference>
<dbReference type="NCBIfam" id="NF005057">
    <property type="entry name" value="PRK06464.1"/>
    <property type="match status" value="1"/>
</dbReference>
<dbReference type="InterPro" id="IPR013815">
    <property type="entry name" value="ATP_grasp_subdomain_1"/>
</dbReference>
<gene>
    <name evidence="20" type="ORF">COT63_02065</name>
</gene>
<evidence type="ECO:0000256" key="4">
    <source>
        <dbReference type="ARBA" id="ARBA00007837"/>
    </source>
</evidence>
<keyword evidence="10 15" id="KW-0418">Kinase</keyword>
<name>A0A2H0WT19_9BACT</name>
<dbReference type="InterPro" id="IPR006319">
    <property type="entry name" value="PEP_synth"/>
</dbReference>
<dbReference type="Pfam" id="PF02896">
    <property type="entry name" value="PEP-utilizers_C"/>
    <property type="match status" value="1"/>
</dbReference>
<reference evidence="21" key="1">
    <citation type="submission" date="2017-09" db="EMBL/GenBank/DDBJ databases">
        <title>Depth-based differentiation of microbial function through sediment-hosted aquifers and enrichment of novel symbionts in the deep terrestrial subsurface.</title>
        <authorList>
            <person name="Probst A.J."/>
            <person name="Ladd B."/>
            <person name="Jarett J.K."/>
            <person name="Geller-Mcgrath D.E."/>
            <person name="Sieber C.M.K."/>
            <person name="Emerson J.B."/>
            <person name="Anantharaman K."/>
            <person name="Thomas B.C."/>
            <person name="Malmstrom R."/>
            <person name="Stieglmeier M."/>
            <person name="Klingl A."/>
            <person name="Woyke T."/>
            <person name="Ryan C.M."/>
            <person name="Banfield J.F."/>
        </authorList>
    </citation>
    <scope>NUCLEOTIDE SEQUENCE [LARGE SCALE GENOMIC DNA]</scope>
</reference>
<dbReference type="InterPro" id="IPR000121">
    <property type="entry name" value="PEP_util_C"/>
</dbReference>
<dbReference type="AlphaFoldDB" id="A0A2H0WT19"/>
<dbReference type="GO" id="GO:0005524">
    <property type="term" value="F:ATP binding"/>
    <property type="evidence" value="ECO:0007669"/>
    <property type="project" value="UniProtKB-KW"/>
</dbReference>
<accession>A0A2H0WT19</accession>
<evidence type="ECO:0000259" key="17">
    <source>
        <dbReference type="Pfam" id="PF00391"/>
    </source>
</evidence>
<evidence type="ECO:0000256" key="12">
    <source>
        <dbReference type="ARBA" id="ARBA00022842"/>
    </source>
</evidence>
<dbReference type="InterPro" id="IPR008279">
    <property type="entry name" value="PEP-util_enz_mobile_dom"/>
</dbReference>
<organism evidence="20 21">
    <name type="scientific">Candidatus Shapirobacteria bacterium CG09_land_8_20_14_0_10_38_17</name>
    <dbReference type="NCBI Taxonomy" id="1974884"/>
    <lineage>
        <taxon>Bacteria</taxon>
        <taxon>Candidatus Shapironibacteriota</taxon>
    </lineage>
</organism>
<comment type="function">
    <text evidence="2 15">Catalyzes the phosphorylation of pyruvate to phosphoenolpyruvate.</text>
</comment>
<keyword evidence="11 15" id="KW-0067">ATP-binding</keyword>
<dbReference type="PANTHER" id="PTHR43030:SF1">
    <property type="entry name" value="PHOSPHOENOLPYRUVATE SYNTHASE"/>
    <property type="match status" value="1"/>
</dbReference>
<evidence type="ECO:0000259" key="18">
    <source>
        <dbReference type="Pfam" id="PF01326"/>
    </source>
</evidence>
<keyword evidence="12 15" id="KW-0460">Magnesium</keyword>
<evidence type="ECO:0000256" key="13">
    <source>
        <dbReference type="ARBA" id="ARBA00033470"/>
    </source>
</evidence>
<feature type="domain" description="Pyruvate phosphate dikinase AMP/ATP-binding" evidence="18">
    <location>
        <begin position="20"/>
        <end position="331"/>
    </location>
</feature>
<dbReference type="InterPro" id="IPR040442">
    <property type="entry name" value="Pyrv_kinase-like_dom_sf"/>
</dbReference>
<evidence type="ECO:0000259" key="19">
    <source>
        <dbReference type="Pfam" id="PF02896"/>
    </source>
</evidence>
<keyword evidence="8 15" id="KW-0479">Metal-binding</keyword>
<dbReference type="InterPro" id="IPR018274">
    <property type="entry name" value="PEP_util_AS"/>
</dbReference>
<dbReference type="SUPFAM" id="SSF51621">
    <property type="entry name" value="Phosphoenolpyruvate/pyruvate domain"/>
    <property type="match status" value="1"/>
</dbReference>
<dbReference type="GO" id="GO:0006094">
    <property type="term" value="P:gluconeogenesis"/>
    <property type="evidence" value="ECO:0007669"/>
    <property type="project" value="UniProtKB-UniPathway"/>
</dbReference>
<evidence type="ECO:0000313" key="21">
    <source>
        <dbReference type="Proteomes" id="UP000231282"/>
    </source>
</evidence>
<comment type="catalytic activity">
    <reaction evidence="14 15">
        <text>pyruvate + ATP + H2O = phosphoenolpyruvate + AMP + phosphate + 2 H(+)</text>
        <dbReference type="Rhea" id="RHEA:11364"/>
        <dbReference type="ChEBI" id="CHEBI:15361"/>
        <dbReference type="ChEBI" id="CHEBI:15377"/>
        <dbReference type="ChEBI" id="CHEBI:15378"/>
        <dbReference type="ChEBI" id="CHEBI:30616"/>
        <dbReference type="ChEBI" id="CHEBI:43474"/>
        <dbReference type="ChEBI" id="CHEBI:58702"/>
        <dbReference type="ChEBI" id="CHEBI:456215"/>
        <dbReference type="EC" id="2.7.9.2"/>
    </reaction>
</comment>
<evidence type="ECO:0000256" key="9">
    <source>
        <dbReference type="ARBA" id="ARBA00022741"/>
    </source>
</evidence>
<dbReference type="Gene3D" id="3.20.20.60">
    <property type="entry name" value="Phosphoenolpyruvate-binding domains"/>
    <property type="match status" value="1"/>
</dbReference>
<dbReference type="NCBIfam" id="TIGR01418">
    <property type="entry name" value="PEP_synth"/>
    <property type="match status" value="1"/>
</dbReference>
<keyword evidence="7 15" id="KW-0808">Transferase</keyword>
<keyword evidence="9 15" id="KW-0547">Nucleotide-binding</keyword>
<dbReference type="SUPFAM" id="SSF56059">
    <property type="entry name" value="Glutathione synthetase ATP-binding domain-like"/>
    <property type="match status" value="1"/>
</dbReference>
<dbReference type="PRINTS" id="PR01736">
    <property type="entry name" value="PHPHTRNFRASE"/>
</dbReference>
<feature type="domain" description="PEP-utilising enzyme C-terminal" evidence="19">
    <location>
        <begin position="465"/>
        <end position="763"/>
    </location>
</feature>
<dbReference type="PIRSF" id="PIRSF000854">
    <property type="entry name" value="PEP_synthase"/>
    <property type="match status" value="1"/>
</dbReference>
<dbReference type="InterPro" id="IPR036637">
    <property type="entry name" value="Phosphohistidine_dom_sf"/>
</dbReference>
<dbReference type="Gene3D" id="3.50.30.10">
    <property type="entry name" value="Phosphohistidine domain"/>
    <property type="match status" value="1"/>
</dbReference>
<dbReference type="Proteomes" id="UP000231282">
    <property type="component" value="Unassembled WGS sequence"/>
</dbReference>
<evidence type="ECO:0000256" key="3">
    <source>
        <dbReference type="ARBA" id="ARBA00004742"/>
    </source>
</evidence>
<sequence length="771" mass="86689">MINKSPYILWFEDFDKDNINQVGGKGANLGEMTKFGIPVPPGFVVTAQAYFYFLEENNLQSKIKQILTIADHKKPESYQEAAEKIQKLILQSPIPGDLALQIMKAYLKLNKGIENSFVAVRSSATAEDLPEASFAGQQRTFLNIKGEANVTNKVRACWASLFEARGIFYREEHHFDHMKVGIAIPIQKMIQSKVSGVAFTADPTGQKKNIILIEAAWGLGDLIVQGEVIPDRYLVDFKTGKIISREINPQKIHLVKKGKKTKKTLIPQYLVKKPKLTDREIKKLAKLCKKIHQHYFFPQDIEWAKEKNKLYIVQTRPITTLNKKSKNKPQTSNVQRPTSSVQPLLIGTPASPGIGVGRAQKIKSAKEIRKIKKGDILVTKMTSPDFVPIMKLAAAIITDQGGQTSHAAIVSRELGIPCIVGTKTATKKIKNRQMLMVDGNDGKIFPASEKDHQIFTNSLSAISKNKASIPRATNIKTATKLYVNLGEPDLAQEIAKQNVDGVGLLRAEFMFAQIGIHPRALIQKRQQKKLVDQLTWGIKEFCQAFYPRPVVYRTNDFKTNEYRHLKEGEKFEAEEENPLLGFRGASRYLVDDDILELEAEAIKRVRNKKGFKNLWVMLPFVRTTEELRETKKFLASYGLMRNPSFKLWLMVEIPSNVILLEDFIKIGIDGISVGTNDLTMLILGADRDNPKLANVYNEENPAVLWALEKTIKTCQKMGITSSICGQAPSTKPKLIKKLVKWGITSISVNPDAIDKAREFIAEAEKEVIKKK</sequence>
<feature type="region of interest" description="Disordered" evidence="16">
    <location>
        <begin position="322"/>
        <end position="342"/>
    </location>
</feature>
<evidence type="ECO:0000256" key="6">
    <source>
        <dbReference type="ARBA" id="ARBA00021623"/>
    </source>
</evidence>